<evidence type="ECO:0000313" key="2">
    <source>
        <dbReference type="EMBL" id="ETO20834.1"/>
    </source>
</evidence>
<feature type="transmembrane region" description="Helical" evidence="1">
    <location>
        <begin position="160"/>
        <end position="178"/>
    </location>
</feature>
<sequence>MLTFFVFLILPEELTRDHGWEIYILPTGLVCWLGAWIASLAFNENDAHNTVTKCQQCKKCCVEFVRLSLMVIFLFGLIAAIGYGLGFQNNSTQFFNKIFILDIHGNNGNNGNGNNNEKYGKEIKYSIYNIVLSVFFGVMLMCIECFVIKKYRSNSINIRYYFFNVQLCICFLLVLVFFCSYIWIGLMVSLLLCLWHVAIVWNDLLHKKMINLSKIEYVNKYRPSVAATRRFQQFGIFKSCHWIVKCYIGLLFGHISMPQYPNDVVDIV</sequence>
<keyword evidence="3" id="KW-1185">Reference proteome</keyword>
<dbReference type="Proteomes" id="UP000023152">
    <property type="component" value="Unassembled WGS sequence"/>
</dbReference>
<proteinExistence type="predicted"/>
<keyword evidence="1" id="KW-0812">Transmembrane</keyword>
<accession>X6N507</accession>
<feature type="transmembrane region" description="Helical" evidence="1">
    <location>
        <begin position="64"/>
        <end position="85"/>
    </location>
</feature>
<gene>
    <name evidence="2" type="ORF">RFI_16375</name>
</gene>
<evidence type="ECO:0000256" key="1">
    <source>
        <dbReference type="SAM" id="Phobius"/>
    </source>
</evidence>
<dbReference type="EMBL" id="ASPP01012214">
    <property type="protein sequence ID" value="ETO20834.1"/>
    <property type="molecule type" value="Genomic_DNA"/>
</dbReference>
<feature type="transmembrane region" description="Helical" evidence="1">
    <location>
        <begin position="20"/>
        <end position="43"/>
    </location>
</feature>
<comment type="caution">
    <text evidence="2">The sequence shown here is derived from an EMBL/GenBank/DDBJ whole genome shotgun (WGS) entry which is preliminary data.</text>
</comment>
<reference evidence="2 3" key="1">
    <citation type="journal article" date="2013" name="Curr. Biol.">
        <title>The Genome of the Foraminiferan Reticulomyxa filosa.</title>
        <authorList>
            <person name="Glockner G."/>
            <person name="Hulsmann N."/>
            <person name="Schleicher M."/>
            <person name="Noegel A.A."/>
            <person name="Eichinger L."/>
            <person name="Gallinger C."/>
            <person name="Pawlowski J."/>
            <person name="Sierra R."/>
            <person name="Euteneuer U."/>
            <person name="Pillet L."/>
            <person name="Moustafa A."/>
            <person name="Platzer M."/>
            <person name="Groth M."/>
            <person name="Szafranski K."/>
            <person name="Schliwa M."/>
        </authorList>
    </citation>
    <scope>NUCLEOTIDE SEQUENCE [LARGE SCALE GENOMIC DNA]</scope>
</reference>
<name>X6N507_RETFI</name>
<feature type="transmembrane region" description="Helical" evidence="1">
    <location>
        <begin position="184"/>
        <end position="205"/>
    </location>
</feature>
<keyword evidence="1" id="KW-1133">Transmembrane helix</keyword>
<dbReference type="AlphaFoldDB" id="X6N507"/>
<protein>
    <submittedName>
        <fullName evidence="2">Uncharacterized protein</fullName>
    </submittedName>
</protein>
<organism evidence="2 3">
    <name type="scientific">Reticulomyxa filosa</name>
    <dbReference type="NCBI Taxonomy" id="46433"/>
    <lineage>
        <taxon>Eukaryota</taxon>
        <taxon>Sar</taxon>
        <taxon>Rhizaria</taxon>
        <taxon>Retaria</taxon>
        <taxon>Foraminifera</taxon>
        <taxon>Monothalamids</taxon>
        <taxon>Reticulomyxidae</taxon>
        <taxon>Reticulomyxa</taxon>
    </lineage>
</organism>
<keyword evidence="1" id="KW-0472">Membrane</keyword>
<evidence type="ECO:0000313" key="3">
    <source>
        <dbReference type="Proteomes" id="UP000023152"/>
    </source>
</evidence>
<feature type="transmembrane region" description="Helical" evidence="1">
    <location>
        <begin position="127"/>
        <end position="148"/>
    </location>
</feature>